<name>A0A1G7ZJD1_9FLAO</name>
<keyword evidence="2" id="KW-1185">Reference proteome</keyword>
<reference evidence="1 2" key="1">
    <citation type="submission" date="2016-10" db="EMBL/GenBank/DDBJ databases">
        <authorList>
            <person name="de Groot N.N."/>
        </authorList>
    </citation>
    <scope>NUCLEOTIDE SEQUENCE [LARGE SCALE GENOMIC DNA]</scope>
    <source>
        <strain evidence="1 2">DSM 19803</strain>
    </source>
</reference>
<dbReference type="Proteomes" id="UP000199296">
    <property type="component" value="Unassembled WGS sequence"/>
</dbReference>
<gene>
    <name evidence="1" type="ORF">SAMN04488027_1302</name>
</gene>
<sequence>MHAKQLENVFKLESKERYGYLIRKIADFEQVFLIADKEGNYVTCGTLDKLIIPIWPEQQFALKFIKTEWKNCVVKMVELDKFMDWMDKLETENYLVGGFPNQKLNSIIVKPLELKKHLIFECRQYE</sequence>
<dbReference type="EMBL" id="FNCW01000030">
    <property type="protein sequence ID" value="SDH08666.1"/>
    <property type="molecule type" value="Genomic_DNA"/>
</dbReference>
<evidence type="ECO:0000313" key="2">
    <source>
        <dbReference type="Proteomes" id="UP000199296"/>
    </source>
</evidence>
<dbReference type="InterPro" id="IPR021284">
    <property type="entry name" value="DUF2750"/>
</dbReference>
<evidence type="ECO:0008006" key="3">
    <source>
        <dbReference type="Google" id="ProtNLM"/>
    </source>
</evidence>
<dbReference type="OrthoDB" id="2936081at2"/>
<dbReference type="RefSeq" id="WP_093370527.1">
    <property type="nucleotide sequence ID" value="NZ_FNCW01000030.1"/>
</dbReference>
<proteinExistence type="predicted"/>
<protein>
    <recommendedName>
        <fullName evidence="3">DUF2750 domain-containing protein</fullName>
    </recommendedName>
</protein>
<evidence type="ECO:0000313" key="1">
    <source>
        <dbReference type="EMBL" id="SDH08666.1"/>
    </source>
</evidence>
<dbReference type="AlphaFoldDB" id="A0A1G7ZJD1"/>
<dbReference type="Pfam" id="PF11042">
    <property type="entry name" value="DUF2750"/>
    <property type="match status" value="1"/>
</dbReference>
<accession>A0A1G7ZJD1</accession>
<organism evidence="1 2">
    <name type="scientific">Psychroflexus sediminis</name>
    <dbReference type="NCBI Taxonomy" id="470826"/>
    <lineage>
        <taxon>Bacteria</taxon>
        <taxon>Pseudomonadati</taxon>
        <taxon>Bacteroidota</taxon>
        <taxon>Flavobacteriia</taxon>
        <taxon>Flavobacteriales</taxon>
        <taxon>Flavobacteriaceae</taxon>
        <taxon>Psychroflexus</taxon>
    </lineage>
</organism>